<dbReference type="InterPro" id="IPR016188">
    <property type="entry name" value="PurM-like_N"/>
</dbReference>
<feature type="non-terminal residue" evidence="2">
    <location>
        <position position="1"/>
    </location>
</feature>
<feature type="domain" description="PurM-like N-terminal" evidence="1">
    <location>
        <begin position="71"/>
        <end position="190"/>
    </location>
</feature>
<comment type="caution">
    <text evidence="2">The sequence shown here is derived from an EMBL/GenBank/DDBJ whole genome shotgun (WGS) entry which is preliminary data.</text>
</comment>
<accession>X0XAS2</accession>
<protein>
    <recommendedName>
        <fullName evidence="1">PurM-like N-terminal domain-containing protein</fullName>
    </recommendedName>
</protein>
<dbReference type="SUPFAM" id="SSF55326">
    <property type="entry name" value="PurM N-terminal domain-like"/>
    <property type="match status" value="1"/>
</dbReference>
<feature type="non-terminal residue" evidence="2">
    <location>
        <position position="240"/>
    </location>
</feature>
<dbReference type="InterPro" id="IPR010074">
    <property type="entry name" value="PRibForGlyAmidine_synth_PurL"/>
</dbReference>
<dbReference type="Gene3D" id="3.30.1330.10">
    <property type="entry name" value="PurM-like, N-terminal domain"/>
    <property type="match status" value="1"/>
</dbReference>
<gene>
    <name evidence="2" type="ORF">S01H1_73892</name>
</gene>
<dbReference type="PANTHER" id="PTHR43555:SF1">
    <property type="entry name" value="PHOSPHORIBOSYLFORMYLGLYCINAMIDINE SYNTHASE SUBUNIT PURL"/>
    <property type="match status" value="1"/>
</dbReference>
<reference evidence="2" key="1">
    <citation type="journal article" date="2014" name="Front. Microbiol.">
        <title>High frequency of phylogenetically diverse reductive dehalogenase-homologous genes in deep subseafloor sedimentary metagenomes.</title>
        <authorList>
            <person name="Kawai M."/>
            <person name="Futagami T."/>
            <person name="Toyoda A."/>
            <person name="Takaki Y."/>
            <person name="Nishi S."/>
            <person name="Hori S."/>
            <person name="Arai W."/>
            <person name="Tsubouchi T."/>
            <person name="Morono Y."/>
            <person name="Uchiyama I."/>
            <person name="Ito T."/>
            <person name="Fujiyama A."/>
            <person name="Inagaki F."/>
            <person name="Takami H."/>
        </authorList>
    </citation>
    <scope>NUCLEOTIDE SEQUENCE</scope>
    <source>
        <strain evidence="2">Expedition CK06-06</strain>
    </source>
</reference>
<evidence type="ECO:0000259" key="1">
    <source>
        <dbReference type="Pfam" id="PF00586"/>
    </source>
</evidence>
<dbReference type="Pfam" id="PF00586">
    <property type="entry name" value="AIRS"/>
    <property type="match status" value="1"/>
</dbReference>
<dbReference type="GO" id="GO:0006189">
    <property type="term" value="P:'de novo' IMP biosynthetic process"/>
    <property type="evidence" value="ECO:0007669"/>
    <property type="project" value="InterPro"/>
</dbReference>
<dbReference type="EMBL" id="BARS01049396">
    <property type="protein sequence ID" value="GAG32487.1"/>
    <property type="molecule type" value="Genomic_DNA"/>
</dbReference>
<name>X0XAS2_9ZZZZ</name>
<dbReference type="InterPro" id="IPR036921">
    <property type="entry name" value="PurM-like_N_sf"/>
</dbReference>
<sequence length="240" mass="26371">YDSCTRPYVPPKIKEEEKRFPMPNLNESLKNLLSSTNIASKDWVIRQYDHEVQGHTVIKPLQGKLGAESHGDATVLKPLEGSFKGLAITADVNPRFMERHPYWGACSAVDEICRNLVAVGAQPDSLLDCLNFGNPEKPERMGEFYEACRGLGDVARALRLPFVSGNVSFYNESVKTAVPPTPGLLGIGIVDDIRTCVTVDFKHEGNPVYLVGKQTEKELGGSEYYKTLGMDGGVVPRTDA</sequence>
<dbReference type="CDD" id="cd02204">
    <property type="entry name" value="PurL_repeat2"/>
    <property type="match status" value="1"/>
</dbReference>
<evidence type="ECO:0000313" key="2">
    <source>
        <dbReference type="EMBL" id="GAG32487.1"/>
    </source>
</evidence>
<dbReference type="GO" id="GO:0004642">
    <property type="term" value="F:phosphoribosylformylglycinamidine synthase activity"/>
    <property type="evidence" value="ECO:0007669"/>
    <property type="project" value="InterPro"/>
</dbReference>
<organism evidence="2">
    <name type="scientific">marine sediment metagenome</name>
    <dbReference type="NCBI Taxonomy" id="412755"/>
    <lineage>
        <taxon>unclassified sequences</taxon>
        <taxon>metagenomes</taxon>
        <taxon>ecological metagenomes</taxon>
    </lineage>
</organism>
<proteinExistence type="predicted"/>
<dbReference type="AlphaFoldDB" id="X0XAS2"/>
<dbReference type="PANTHER" id="PTHR43555">
    <property type="entry name" value="PHOSPHORIBOSYLFORMYLGLYCINAMIDINE SYNTHASE SUBUNIT PURL"/>
    <property type="match status" value="1"/>
</dbReference>